<evidence type="ECO:0000256" key="3">
    <source>
        <dbReference type="ARBA" id="ARBA00022741"/>
    </source>
</evidence>
<keyword evidence="4" id="KW-0460">Magnesium</keyword>
<name>A0A5M4F9J6_9ACTN</name>
<proteinExistence type="predicted"/>
<evidence type="ECO:0000256" key="2">
    <source>
        <dbReference type="ARBA" id="ARBA00022723"/>
    </source>
</evidence>
<reference evidence="9" key="1">
    <citation type="submission" date="2019-09" db="EMBL/GenBank/DDBJ databases">
        <authorList>
            <person name="Li J."/>
        </authorList>
    </citation>
    <scope>NUCLEOTIDE SEQUENCE [LARGE SCALE GENOMIC DNA]</scope>
    <source>
        <strain evidence="9">JCM 14732</strain>
    </source>
</reference>
<dbReference type="EMBL" id="SDPQ02000004">
    <property type="protein sequence ID" value="KAA1394422.1"/>
    <property type="molecule type" value="Genomic_DNA"/>
</dbReference>
<evidence type="ECO:0000256" key="6">
    <source>
        <dbReference type="ARBA" id="ARBA00023134"/>
    </source>
</evidence>
<evidence type="ECO:0000256" key="1">
    <source>
        <dbReference type="ARBA" id="ARBA00022598"/>
    </source>
</evidence>
<protein>
    <submittedName>
        <fullName evidence="9">Coenzyme F420-0:L-glutamate ligase</fullName>
        <ecNumber evidence="9">6.3.2.31</ecNumber>
    </submittedName>
</protein>
<evidence type="ECO:0000256" key="5">
    <source>
        <dbReference type="ARBA" id="ARBA00022958"/>
    </source>
</evidence>
<evidence type="ECO:0000256" key="7">
    <source>
        <dbReference type="ARBA" id="ARBA00023211"/>
    </source>
</evidence>
<dbReference type="OrthoDB" id="9788295at2"/>
<feature type="domain" description="Coenzyme F420:L-glutamate ligase-like" evidence="8">
    <location>
        <begin position="64"/>
        <end position="202"/>
    </location>
</feature>
<dbReference type="PANTHER" id="PTHR47917:SF1">
    <property type="entry name" value="COENZYME F420:L-GLUTAMATE LIGASE"/>
    <property type="match status" value="1"/>
</dbReference>
<keyword evidence="1 9" id="KW-0436">Ligase</keyword>
<dbReference type="EC" id="6.3.2.31" evidence="9"/>
<evidence type="ECO:0000313" key="10">
    <source>
        <dbReference type="Proteomes" id="UP000380867"/>
    </source>
</evidence>
<dbReference type="AlphaFoldDB" id="A0A5M4F9J6"/>
<dbReference type="Proteomes" id="UP000380867">
    <property type="component" value="Unassembled WGS sequence"/>
</dbReference>
<evidence type="ECO:0000313" key="9">
    <source>
        <dbReference type="EMBL" id="KAA1394422.1"/>
    </source>
</evidence>
<keyword evidence="6" id="KW-0342">GTP-binding</keyword>
<evidence type="ECO:0000256" key="4">
    <source>
        <dbReference type="ARBA" id="ARBA00022842"/>
    </source>
</evidence>
<accession>A0A5M4F9J6</accession>
<dbReference type="SUPFAM" id="SSF144010">
    <property type="entry name" value="CofE-like"/>
    <property type="match status" value="1"/>
</dbReference>
<dbReference type="Pfam" id="PF01996">
    <property type="entry name" value="F420_ligase"/>
    <property type="match status" value="2"/>
</dbReference>
<comment type="caution">
    <text evidence="9">The sequence shown here is derived from an EMBL/GenBank/DDBJ whole genome shotgun (WGS) entry which is preliminary data.</text>
</comment>
<dbReference type="InterPro" id="IPR002847">
    <property type="entry name" value="F420-0_gamma-glut_ligase-dom"/>
</dbReference>
<feature type="domain" description="Coenzyme F420:L-glutamate ligase-like" evidence="8">
    <location>
        <begin position="11"/>
        <end position="51"/>
    </location>
</feature>
<keyword evidence="2" id="KW-0479">Metal-binding</keyword>
<dbReference type="GO" id="GO:0005525">
    <property type="term" value="F:GTP binding"/>
    <property type="evidence" value="ECO:0007669"/>
    <property type="project" value="UniProtKB-KW"/>
</dbReference>
<keyword evidence="3" id="KW-0547">Nucleotide-binding</keyword>
<keyword evidence="10" id="KW-1185">Reference proteome</keyword>
<dbReference type="InterPro" id="IPR008225">
    <property type="entry name" value="F420-0_g-glutamyl_ligase"/>
</dbReference>
<dbReference type="NCBIfam" id="TIGR01916">
    <property type="entry name" value="F420_cofE"/>
    <property type="match status" value="1"/>
</dbReference>
<keyword evidence="7" id="KW-0464">Manganese</keyword>
<organism evidence="9 10">
    <name type="scientific">Aeromicrobium ginsengisoli</name>
    <dbReference type="NCBI Taxonomy" id="363867"/>
    <lineage>
        <taxon>Bacteria</taxon>
        <taxon>Bacillati</taxon>
        <taxon>Actinomycetota</taxon>
        <taxon>Actinomycetes</taxon>
        <taxon>Propionibacteriales</taxon>
        <taxon>Nocardioidaceae</taxon>
        <taxon>Aeromicrobium</taxon>
    </lineage>
</organism>
<gene>
    <name evidence="9" type="primary">cofE</name>
    <name evidence="9" type="ORF">ESP70_019710</name>
</gene>
<dbReference type="GO" id="GO:0052618">
    <property type="term" value="F:coenzyme F420-0:L-glutamate ligase activity"/>
    <property type="evidence" value="ECO:0007669"/>
    <property type="project" value="UniProtKB-EC"/>
</dbReference>
<evidence type="ECO:0000259" key="8">
    <source>
        <dbReference type="Pfam" id="PF01996"/>
    </source>
</evidence>
<dbReference type="Gene3D" id="3.30.1330.100">
    <property type="entry name" value="CofE-like"/>
    <property type="match status" value="2"/>
</dbReference>
<dbReference type="RefSeq" id="WP_149691028.1">
    <property type="nucleotide sequence ID" value="NZ_SDPQ02000004.1"/>
</dbReference>
<dbReference type="PANTHER" id="PTHR47917">
    <property type="match status" value="1"/>
</dbReference>
<dbReference type="GO" id="GO:0046872">
    <property type="term" value="F:metal ion binding"/>
    <property type="evidence" value="ECO:0007669"/>
    <property type="project" value="UniProtKB-KW"/>
</dbReference>
<keyword evidence="5" id="KW-0630">Potassium</keyword>
<sequence>MVLRAWPLEGIGEIRPGADLAAVIVDHLAEPLEDGDVVVVTSKVVSKAAGLATTGDRDSLIDAETDRVVARRGQTRIVRTRSGLTLAAAGIDASNLEAGTVIPLPRDPDGAARDLRSRLEELTGVRLGVIVSDTAGRAWRIGQTDIAIGASGIAPHLSFAGVEDAYGNLLAVTSPAVADEIAGTADLVAGKLDGQPVVVVRGLPVAWLGSDEGAGALIRDDDGDLFGLGARDAVLAATSRGDLPRGFPVADEEDDLLALARAGTDLSLADVTVAADGSLEVRALSEDGAPEAYVEAGALAERLRILARALRREVVIAVVSD</sequence>